<feature type="domain" description="Non-canonical purine NTP phosphatase/PRRC1" evidence="11">
    <location>
        <begin position="8"/>
        <end position="169"/>
    </location>
</feature>
<accession>D5U0F1</accession>
<keyword evidence="13" id="KW-1185">Reference proteome</keyword>
<evidence type="ECO:0000313" key="13">
    <source>
        <dbReference type="Proteomes" id="UP000002376"/>
    </source>
</evidence>
<comment type="cofactor">
    <cofactor evidence="1">
        <name>Mn(2+)</name>
        <dbReference type="ChEBI" id="CHEBI:29035"/>
    </cofactor>
</comment>
<dbReference type="GO" id="GO:0046872">
    <property type="term" value="F:metal ion binding"/>
    <property type="evidence" value="ECO:0007669"/>
    <property type="project" value="UniProtKB-KW"/>
</dbReference>
<protein>
    <recommendedName>
        <fullName evidence="10">Probable inosine/xanthosine triphosphatase</fullName>
        <shortName evidence="10">ITPase/XTPase</shortName>
        <ecNumber evidence="10">3.6.1.73</ecNumber>
    </recommendedName>
    <alternativeName>
        <fullName evidence="10">Non-canonical purine NTP phosphatase</fullName>
    </alternativeName>
    <alternativeName>
        <fullName evidence="10">Non-standard purine NTP phosphatase</fullName>
    </alternativeName>
    <alternativeName>
        <fullName evidence="10">Nucleoside-triphosphate phosphatase</fullName>
        <shortName evidence="10">NTPase</shortName>
    </alternativeName>
</protein>
<dbReference type="GO" id="GO:0103023">
    <property type="term" value="F:ITPase activity"/>
    <property type="evidence" value="ECO:0007669"/>
    <property type="project" value="UniProtKB-EC"/>
</dbReference>
<comment type="caution">
    <text evidence="10">Lacks conserved residue(s) required for the propagation of feature annotation.</text>
</comment>
<dbReference type="InterPro" id="IPR026533">
    <property type="entry name" value="NTPase/PRRC1"/>
</dbReference>
<dbReference type="RefSeq" id="WP_013129194.1">
    <property type="nucleotide sequence ID" value="NC_014160.1"/>
</dbReference>
<dbReference type="EMBL" id="CP001939">
    <property type="protein sequence ID" value="ADG90601.1"/>
    <property type="molecule type" value="Genomic_DNA"/>
</dbReference>
<proteinExistence type="inferred from homology"/>
<keyword evidence="4 10" id="KW-0378">Hydrolase</keyword>
<evidence type="ECO:0000259" key="11">
    <source>
        <dbReference type="Pfam" id="PF01931"/>
    </source>
</evidence>
<keyword evidence="7 10" id="KW-0464">Manganese</keyword>
<evidence type="ECO:0000256" key="6">
    <source>
        <dbReference type="ARBA" id="ARBA00023080"/>
    </source>
</evidence>
<dbReference type="PANTHER" id="PTHR34699:SF2">
    <property type="entry name" value="NON-CANONICAL PURINE NTP PHOSPHATASE_PRRC1 DOMAIN-CONTAINING PROTEIN"/>
    <property type="match status" value="1"/>
</dbReference>
<comment type="subunit">
    <text evidence="10">Homodimer.</text>
</comment>
<dbReference type="Pfam" id="PF01931">
    <property type="entry name" value="NTPase_I-T"/>
    <property type="match status" value="1"/>
</dbReference>
<dbReference type="GO" id="GO:0000166">
    <property type="term" value="F:nucleotide binding"/>
    <property type="evidence" value="ECO:0007669"/>
    <property type="project" value="UniProtKB-KW"/>
</dbReference>
<comment type="function">
    <text evidence="10">Phosphatase that hydrolyzes non-canonical purine nucleotides such as XTP and ITP to their respective diphosphate derivatives. Probably excludes non-canonical purines from DNA/RNA precursor pool, thus preventing their incorporation into DNA/RNA and avoiding chromosomal lesions.</text>
</comment>
<dbReference type="GO" id="GO:0006772">
    <property type="term" value="P:thiamine metabolic process"/>
    <property type="evidence" value="ECO:0007669"/>
    <property type="project" value="TreeGrafter"/>
</dbReference>
<dbReference type="eggNOG" id="arCOG01221">
    <property type="taxonomic scope" value="Archaea"/>
</dbReference>
<dbReference type="Proteomes" id="UP000002376">
    <property type="component" value="Chromosome"/>
</dbReference>
<reference evidence="12 13" key="1">
    <citation type="journal article" date="2010" name="Stand. Genomic Sci.">
        <title>Complete genome sequence of Thermosphaera aggregans type strain (M11TL).</title>
        <authorList>
            <person name="Spring S."/>
            <person name="Rachel R."/>
            <person name="Lapidus A."/>
            <person name="Davenport K."/>
            <person name="Tice H."/>
            <person name="Copeland A."/>
            <person name="Cheng J.F."/>
            <person name="Lucas S."/>
            <person name="Chen F."/>
            <person name="Nolan M."/>
            <person name="Bruce D."/>
            <person name="Goodwin L."/>
            <person name="Pitluck S."/>
            <person name="Ivanova N."/>
            <person name="Mavromatis K."/>
            <person name="Ovchinnikova G."/>
            <person name="Pati A."/>
            <person name="Chen A."/>
            <person name="Palaniappan K."/>
            <person name="Land M."/>
            <person name="Hauser L."/>
            <person name="Chang Y.J."/>
            <person name="Jeffries C.C."/>
            <person name="Brettin T."/>
            <person name="Detter J.C."/>
            <person name="Tapia R."/>
            <person name="Han C."/>
            <person name="Heimerl T."/>
            <person name="Weikl F."/>
            <person name="Brambilla E."/>
            <person name="Goker M."/>
            <person name="Bristow J."/>
            <person name="Eisen J.A."/>
            <person name="Markowitz V."/>
            <person name="Hugenholtz P."/>
            <person name="Kyrpides N.C."/>
            <person name="Klenk H.P."/>
        </authorList>
    </citation>
    <scope>NUCLEOTIDE SEQUENCE [LARGE SCALE GENOMIC DNA]</scope>
    <source>
        <strain evidence="13">DSM 11486 / M11TL</strain>
    </source>
</reference>
<reference key="3">
    <citation type="submission" date="2010-02" db="EMBL/GenBank/DDBJ databases">
        <title>Complete genome sequence of Thermosphaera aggregans type strain (M11TL).</title>
        <authorList>
            <consortium name="US DOE Joint Genome Institute (JGI-PGF)"/>
            <person name="Spring S."/>
            <person name="Lapidus A."/>
            <person name="Munk C."/>
            <person name="Schroeder M."/>
            <person name="Glavina Del Rio T."/>
            <person name="Tice H."/>
            <person name="Copeland A."/>
            <person name="Cheng J.-F."/>
            <person name="Lucas S."/>
            <person name="Chen F."/>
            <person name="Nolan M."/>
            <person name="Bruce D."/>
            <person name="Goodwin L."/>
            <person name="Pitluck S."/>
            <person name="Ivanova N."/>
            <person name="Mavromatis K."/>
            <person name="Ovchinnikova G."/>
            <person name="Pati A."/>
            <person name="Chen A."/>
            <person name="Palaniappan K."/>
            <person name="Land M."/>
            <person name="Hauser L."/>
            <person name="Chang Y.-J."/>
            <person name="Jeffries C.C."/>
            <person name="Brettin T."/>
            <person name="Detter J.C."/>
            <person name="Tapia R."/>
            <person name="Han C."/>
            <person name="Chain P."/>
            <person name="Heimerl T."/>
            <person name="Weik F."/>
            <person name="Goker M."/>
            <person name="Rachel R."/>
            <person name="Bristow J."/>
            <person name="Eisen J.A."/>
            <person name="Markowitz V."/>
            <person name="Hugenholtz P."/>
            <person name="Kyrpides N.C."/>
            <person name="Klenk H.-P."/>
        </authorList>
    </citation>
    <scope>NUCLEOTIDE SEQUENCE</scope>
    <source>
        <strain>DSM 11486</strain>
    </source>
</reference>
<dbReference type="STRING" id="633148.Tagg_0325"/>
<comment type="cofactor">
    <cofactor evidence="10">
        <name>Mg(2+)</name>
        <dbReference type="ChEBI" id="CHEBI:18420"/>
    </cofactor>
    <cofactor evidence="10">
        <name>Mn(2+)</name>
        <dbReference type="ChEBI" id="CHEBI:29035"/>
    </cofactor>
    <text evidence="10">Binds 1 divalent metal cation per subunit; can use either Mg(2+) or Mn(2+).</text>
</comment>
<keyword evidence="6 10" id="KW-0546">Nucleotide metabolism</keyword>
<dbReference type="InterPro" id="IPR029001">
    <property type="entry name" value="ITPase-like_fam"/>
</dbReference>
<evidence type="ECO:0000256" key="7">
    <source>
        <dbReference type="ARBA" id="ARBA00023211"/>
    </source>
</evidence>
<dbReference type="PANTHER" id="PTHR34699">
    <property type="match status" value="1"/>
</dbReference>
<evidence type="ECO:0000313" key="12">
    <source>
        <dbReference type="EMBL" id="ADG90601.1"/>
    </source>
</evidence>
<evidence type="ECO:0000256" key="5">
    <source>
        <dbReference type="ARBA" id="ARBA00022842"/>
    </source>
</evidence>
<evidence type="ECO:0000256" key="1">
    <source>
        <dbReference type="ARBA" id="ARBA00001936"/>
    </source>
</evidence>
<keyword evidence="2 10" id="KW-0479">Metal-binding</keyword>
<evidence type="ECO:0000256" key="3">
    <source>
        <dbReference type="ARBA" id="ARBA00022741"/>
    </source>
</evidence>
<evidence type="ECO:0000256" key="8">
    <source>
        <dbReference type="ARBA" id="ARBA00048174"/>
    </source>
</evidence>
<comment type="similarity">
    <text evidence="10">Belongs to the YjjX NTPase family.</text>
</comment>
<dbReference type="EC" id="3.6.1.73" evidence="10"/>
<evidence type="ECO:0000256" key="4">
    <source>
        <dbReference type="ARBA" id="ARBA00022801"/>
    </source>
</evidence>
<dbReference type="OrthoDB" id="52857at2157"/>
<dbReference type="HAMAP" id="MF_00648">
    <property type="entry name" value="Non_canon_purine_NTPase_YjjX"/>
    <property type="match status" value="1"/>
</dbReference>
<comment type="catalytic activity">
    <reaction evidence="8 10">
        <text>ITP + H2O = IDP + phosphate + H(+)</text>
        <dbReference type="Rhea" id="RHEA:28330"/>
        <dbReference type="ChEBI" id="CHEBI:15377"/>
        <dbReference type="ChEBI" id="CHEBI:15378"/>
        <dbReference type="ChEBI" id="CHEBI:43474"/>
        <dbReference type="ChEBI" id="CHEBI:58280"/>
        <dbReference type="ChEBI" id="CHEBI:61402"/>
        <dbReference type="EC" id="3.6.1.73"/>
    </reaction>
</comment>
<evidence type="ECO:0000256" key="9">
    <source>
        <dbReference type="ARBA" id="ARBA00048781"/>
    </source>
</evidence>
<dbReference type="InterPro" id="IPR050299">
    <property type="entry name" value="YjjX_NTPase"/>
</dbReference>
<evidence type="ECO:0000256" key="10">
    <source>
        <dbReference type="HAMAP-Rule" id="MF_00648"/>
    </source>
</evidence>
<dbReference type="GeneID" id="9165338"/>
<gene>
    <name evidence="12" type="ordered locus">Tagg_0325</name>
</gene>
<keyword evidence="3 10" id="KW-0547">Nucleotide-binding</keyword>
<organism evidence="12 13">
    <name type="scientific">Thermosphaera aggregans (strain DSM 11486 / M11TL)</name>
    <dbReference type="NCBI Taxonomy" id="633148"/>
    <lineage>
        <taxon>Archaea</taxon>
        <taxon>Thermoproteota</taxon>
        <taxon>Thermoprotei</taxon>
        <taxon>Desulfurococcales</taxon>
        <taxon>Desulfurococcaceae</taxon>
        <taxon>Thermosphaera</taxon>
    </lineage>
</organism>
<keyword evidence="5 10" id="KW-0460">Magnesium</keyword>
<comment type="catalytic activity">
    <reaction evidence="9 10">
        <text>XTP + H2O = XDP + phosphate + H(+)</text>
        <dbReference type="Rhea" id="RHEA:28406"/>
        <dbReference type="ChEBI" id="CHEBI:15377"/>
        <dbReference type="ChEBI" id="CHEBI:15378"/>
        <dbReference type="ChEBI" id="CHEBI:43474"/>
        <dbReference type="ChEBI" id="CHEBI:59884"/>
        <dbReference type="ChEBI" id="CHEBI:61314"/>
        <dbReference type="EC" id="3.6.1.73"/>
    </reaction>
</comment>
<dbReference type="Gene3D" id="3.90.950.10">
    <property type="match status" value="1"/>
</dbReference>
<name>D5U0F1_THEAM</name>
<sequence length="178" mass="19883">MSITLCIGSLNPVKIKGVRAAFEEFFTVSKIIPKKVPTSVPPQPLGLDEILKGALERAKGCFEPGCDYAVGVEAGFYVVNDEPFDVEISYVIEKNGSYSYGFSPSFPVPRRFYEWILTGKYKELEEAVEYLTGVERIGEKQGFIGFLTKGRLERYVLSYAATIMALVKLLNKELYGLI</sequence>
<dbReference type="SUPFAM" id="SSF52972">
    <property type="entry name" value="ITPase-like"/>
    <property type="match status" value="1"/>
</dbReference>
<evidence type="ECO:0000256" key="2">
    <source>
        <dbReference type="ARBA" id="ARBA00022723"/>
    </source>
</evidence>
<reference evidence="13" key="2">
    <citation type="journal article" date="2010" name="Stand. Genomic Sci.">
        <title>Complete genome sequence of Thermosphaera aggregans type strain (M11TLT).</title>
        <authorList>
            <person name="Spring S."/>
            <person name="Rachel R."/>
            <person name="Lapidus A."/>
            <person name="Davenport K."/>
            <person name="Tice H."/>
            <person name="Copeland A."/>
            <person name="Cheng J.-F."/>
            <person name="Lucas S."/>
            <person name="Chen F."/>
            <person name="Nolan M."/>
            <person name="Bruce D."/>
            <person name="Goodwin L."/>
            <person name="Pitluck S."/>
            <person name="Ivanova N."/>
            <person name="Mavromatis K."/>
            <person name="Ovchinnikova G."/>
            <person name="Pati A."/>
            <person name="Chen A."/>
            <person name="Palaniappan K."/>
            <person name="Land M."/>
            <person name="Hauser L."/>
            <person name="Chang Y.-J."/>
            <person name="Jeffries C.C."/>
            <person name="Brettin T."/>
            <person name="Detter J.C."/>
            <person name="Tapia R."/>
            <person name="Han C."/>
            <person name="Heimerl T."/>
            <person name="Weikl F."/>
            <person name="Brambilla E."/>
            <person name="Goker M."/>
            <person name="Bristow J."/>
            <person name="Eisen J.A."/>
            <person name="Markowitz V."/>
            <person name="Hugenholtz P."/>
            <person name="Kyrpides N.C."/>
            <person name="Klenk H.-P."/>
        </authorList>
    </citation>
    <scope>NUCLEOTIDE SEQUENCE [LARGE SCALE GENOMIC DNA]</scope>
    <source>
        <strain evidence="13">DSM 11486 / M11TL</strain>
    </source>
</reference>
<dbReference type="GO" id="GO:0009117">
    <property type="term" value="P:nucleotide metabolic process"/>
    <property type="evidence" value="ECO:0007669"/>
    <property type="project" value="UniProtKB-KW"/>
</dbReference>
<dbReference type="InterPro" id="IPR002786">
    <property type="entry name" value="Non_canon_purine_NTPase"/>
</dbReference>
<dbReference type="AlphaFoldDB" id="D5U0F1"/>
<dbReference type="HOGENOM" id="CLU_087417_0_1_2"/>
<dbReference type="NCBIfam" id="TIGR00258">
    <property type="entry name" value="inosine/xanthosine triphosphatase"/>
    <property type="match status" value="1"/>
</dbReference>
<dbReference type="KEGG" id="tag:Tagg_0325"/>